<keyword evidence="2" id="KW-1185">Reference proteome</keyword>
<dbReference type="OrthoDB" id="9795405at2"/>
<organism evidence="1 2">
    <name type="scientific">Glutamicibacter uratoxydans</name>
    <name type="common">Arthrobacter uratoxydans</name>
    <dbReference type="NCBI Taxonomy" id="43667"/>
    <lineage>
        <taxon>Bacteria</taxon>
        <taxon>Bacillati</taxon>
        <taxon>Actinomycetota</taxon>
        <taxon>Actinomycetes</taxon>
        <taxon>Micrococcales</taxon>
        <taxon>Micrococcaceae</taxon>
        <taxon>Glutamicibacter</taxon>
    </lineage>
</organism>
<gene>
    <name evidence="1" type="ORF">AUR04nite_19340</name>
</gene>
<dbReference type="InterPro" id="IPR052707">
    <property type="entry name" value="OsmC_Ohr_Peroxiredoxin"/>
</dbReference>
<dbReference type="PANTHER" id="PTHR42830">
    <property type="entry name" value="OSMOTICALLY INDUCIBLE FAMILY PROTEIN"/>
    <property type="match status" value="1"/>
</dbReference>
<evidence type="ECO:0000313" key="2">
    <source>
        <dbReference type="Proteomes" id="UP000316612"/>
    </source>
</evidence>
<comment type="caution">
    <text evidence="1">The sequence shown here is derived from an EMBL/GenBank/DDBJ whole genome shotgun (WGS) entry which is preliminary data.</text>
</comment>
<dbReference type="RefSeq" id="WP_141364425.1">
    <property type="nucleotide sequence ID" value="NZ_BAAAJL010000010.1"/>
</dbReference>
<proteinExistence type="predicted"/>
<name>A0A4Y4DM42_GLUUR</name>
<protein>
    <submittedName>
        <fullName evidence="1">Peroxiredoxin</fullName>
    </submittedName>
</protein>
<accession>A0A4Y4DM42</accession>
<dbReference type="Pfam" id="PF02566">
    <property type="entry name" value="OsmC"/>
    <property type="match status" value="1"/>
</dbReference>
<dbReference type="PANTHER" id="PTHR42830:SF2">
    <property type="entry name" value="OSMC_OHR FAMILY PROTEIN"/>
    <property type="match status" value="1"/>
</dbReference>
<dbReference type="InterPro" id="IPR015946">
    <property type="entry name" value="KH_dom-like_a/b"/>
</dbReference>
<dbReference type="Proteomes" id="UP000316612">
    <property type="component" value="Unassembled WGS sequence"/>
</dbReference>
<sequence length="155" mass="17146">MDLSNHRYEVSVHWTGNRGSGTTSYRSYGRDHIIRAAGLPDLPGTADPTFHGDKDRWNPEQLLLAALSQCHMLSYLHIAVLNSVAVTGYSDNAIGTMKLNSDNSGQFTEAVLHPRVELADESQRELADSLHEQANKVCFIARSVNFPVLHEPAHP</sequence>
<evidence type="ECO:0000313" key="1">
    <source>
        <dbReference type="EMBL" id="GED06402.1"/>
    </source>
</evidence>
<dbReference type="InterPro" id="IPR003718">
    <property type="entry name" value="OsmC/Ohr_fam"/>
</dbReference>
<dbReference type="SUPFAM" id="SSF82784">
    <property type="entry name" value="OsmC-like"/>
    <property type="match status" value="1"/>
</dbReference>
<dbReference type="EMBL" id="BJNY01000010">
    <property type="protein sequence ID" value="GED06402.1"/>
    <property type="molecule type" value="Genomic_DNA"/>
</dbReference>
<reference evidence="1 2" key="1">
    <citation type="submission" date="2019-06" db="EMBL/GenBank/DDBJ databases">
        <title>Whole genome shotgun sequence of Glutamicibacter uratoxydans NBRC 15515.</title>
        <authorList>
            <person name="Hosoyama A."/>
            <person name="Uohara A."/>
            <person name="Ohji S."/>
            <person name="Ichikawa N."/>
        </authorList>
    </citation>
    <scope>NUCLEOTIDE SEQUENCE [LARGE SCALE GENOMIC DNA]</scope>
    <source>
        <strain evidence="1 2">NBRC 15515</strain>
    </source>
</reference>
<dbReference type="AlphaFoldDB" id="A0A4Y4DM42"/>
<dbReference type="InterPro" id="IPR036102">
    <property type="entry name" value="OsmC/Ohrsf"/>
</dbReference>
<dbReference type="Gene3D" id="3.30.300.20">
    <property type="match status" value="1"/>
</dbReference>